<feature type="chain" id="PRO_5044679683" description="Chemokine interleukin-8-like domain-containing protein" evidence="5">
    <location>
        <begin position="22"/>
        <end position="100"/>
    </location>
</feature>
<dbReference type="InterPro" id="IPR039809">
    <property type="entry name" value="Chemokine_b/g/d"/>
</dbReference>
<dbReference type="InterPro" id="IPR001811">
    <property type="entry name" value="Chemokine_IL8-like_dom"/>
</dbReference>
<dbReference type="PANTHER" id="PTHR12015:SF210">
    <property type="entry name" value="C-X-C MOTIF CHEMOKINE 9"/>
    <property type="match status" value="1"/>
</dbReference>
<dbReference type="PRINTS" id="PR00437">
    <property type="entry name" value="SMALLCYTKCXC"/>
</dbReference>
<dbReference type="Ensembl" id="ENSCPBT00000032410.1">
    <property type="protein sequence ID" value="ENSCPBP00000027546.1"/>
    <property type="gene ID" value="ENSCPBG00000019471.1"/>
</dbReference>
<name>A0A8C3I5T4_CHRPI</name>
<dbReference type="GO" id="GO:0006952">
    <property type="term" value="P:defense response"/>
    <property type="evidence" value="ECO:0007669"/>
    <property type="project" value="InterPro"/>
</dbReference>
<keyword evidence="8" id="KW-1185">Reference proteome</keyword>
<dbReference type="GO" id="GO:0008009">
    <property type="term" value="F:chemokine activity"/>
    <property type="evidence" value="ECO:0007669"/>
    <property type="project" value="InterPro"/>
</dbReference>
<evidence type="ECO:0000256" key="4">
    <source>
        <dbReference type="ARBA" id="ARBA00022525"/>
    </source>
</evidence>
<dbReference type="Ensembl" id="ENSCPBT00000032409.1">
    <property type="protein sequence ID" value="ENSCPBP00000027545.1"/>
    <property type="gene ID" value="ENSCPBG00000019471.1"/>
</dbReference>
<dbReference type="GO" id="GO:0005615">
    <property type="term" value="C:extracellular space"/>
    <property type="evidence" value="ECO:0007669"/>
    <property type="project" value="UniProtKB-KW"/>
</dbReference>
<comment type="subcellular location">
    <subcellularLocation>
        <location evidence="1">Secreted</location>
    </subcellularLocation>
</comment>
<dbReference type="PANTHER" id="PTHR12015">
    <property type="entry name" value="SMALL INDUCIBLE CYTOKINE A"/>
    <property type="match status" value="1"/>
</dbReference>
<feature type="signal peptide" evidence="5">
    <location>
        <begin position="1"/>
        <end position="21"/>
    </location>
</feature>
<evidence type="ECO:0000256" key="3">
    <source>
        <dbReference type="ARBA" id="ARBA00022514"/>
    </source>
</evidence>
<dbReference type="OrthoDB" id="9948647at2759"/>
<gene>
    <name evidence="7" type="primary">LOC135972066</name>
</gene>
<protein>
    <recommendedName>
        <fullName evidence="6">Chemokine interleukin-8-like domain-containing protein</fullName>
    </recommendedName>
</protein>
<dbReference type="SMART" id="SM00199">
    <property type="entry name" value="SCY"/>
    <property type="match status" value="1"/>
</dbReference>
<dbReference type="InterPro" id="IPR036048">
    <property type="entry name" value="Interleukin_8-like_sf"/>
</dbReference>
<evidence type="ECO:0000313" key="8">
    <source>
        <dbReference type="Proteomes" id="UP000694380"/>
    </source>
</evidence>
<dbReference type="GO" id="GO:0006955">
    <property type="term" value="P:immune response"/>
    <property type="evidence" value="ECO:0007669"/>
    <property type="project" value="InterPro"/>
</dbReference>
<organism evidence="7 8">
    <name type="scientific">Chrysemys picta bellii</name>
    <name type="common">Western painted turtle</name>
    <name type="synonym">Emys bellii</name>
    <dbReference type="NCBI Taxonomy" id="8478"/>
    <lineage>
        <taxon>Eukaryota</taxon>
        <taxon>Metazoa</taxon>
        <taxon>Chordata</taxon>
        <taxon>Craniata</taxon>
        <taxon>Vertebrata</taxon>
        <taxon>Euteleostomi</taxon>
        <taxon>Archelosauria</taxon>
        <taxon>Testudinata</taxon>
        <taxon>Testudines</taxon>
        <taxon>Cryptodira</taxon>
        <taxon>Durocryptodira</taxon>
        <taxon>Testudinoidea</taxon>
        <taxon>Emydidae</taxon>
        <taxon>Chrysemys</taxon>
    </lineage>
</organism>
<dbReference type="Pfam" id="PF00048">
    <property type="entry name" value="IL8"/>
    <property type="match status" value="1"/>
</dbReference>
<dbReference type="FunFam" id="2.40.50.40:FF:000004">
    <property type="entry name" value="C-X-C motif chemokine"/>
    <property type="match status" value="1"/>
</dbReference>
<dbReference type="OMA" id="RNIRCRC"/>
<evidence type="ECO:0000313" key="7">
    <source>
        <dbReference type="Ensembl" id="ENSCPBP00000027545.1"/>
    </source>
</evidence>
<keyword evidence="3" id="KW-0202">Cytokine</keyword>
<sequence length="100" mass="11095">MKGTWAVVLCSLLLIAAEIQGQLTSGQRRCSCTEKGSNFIQQKDLGKIEVIPKSSSCDHVEIIATMKSTGEQRCLNPNSKWVKKMMTALINKRSSQSTHR</sequence>
<dbReference type="Proteomes" id="UP000694380">
    <property type="component" value="Unplaced"/>
</dbReference>
<dbReference type="AlphaFoldDB" id="A0A8C3I5T4"/>
<dbReference type="RefSeq" id="XP_005304166.1">
    <property type="nucleotide sequence ID" value="XM_005304109.5"/>
</dbReference>
<dbReference type="GeneID" id="135972066"/>
<reference evidence="7" key="1">
    <citation type="submission" date="2025-05" db="UniProtKB">
        <authorList>
            <consortium name="Ensembl"/>
        </authorList>
    </citation>
    <scope>IDENTIFICATION</scope>
</reference>
<evidence type="ECO:0000259" key="6">
    <source>
        <dbReference type="SMART" id="SM00199"/>
    </source>
</evidence>
<dbReference type="CDD" id="cd00273">
    <property type="entry name" value="Chemokine_CXC"/>
    <property type="match status" value="1"/>
</dbReference>
<dbReference type="Gene3D" id="2.40.50.40">
    <property type="match status" value="1"/>
</dbReference>
<keyword evidence="4" id="KW-0964">Secreted</keyword>
<evidence type="ECO:0000256" key="5">
    <source>
        <dbReference type="SAM" id="SignalP"/>
    </source>
</evidence>
<feature type="domain" description="Chemokine interleukin-8-like" evidence="6">
    <location>
        <begin position="27"/>
        <end position="89"/>
    </location>
</feature>
<dbReference type="SUPFAM" id="SSF54117">
    <property type="entry name" value="Interleukin 8-like chemokines"/>
    <property type="match status" value="1"/>
</dbReference>
<accession>A0A8C3I5T4</accession>
<comment type="similarity">
    <text evidence="2">Belongs to the intercrine alpha (chemokine CxC) family.</text>
</comment>
<dbReference type="GeneTree" id="ENSGT00940000161759"/>
<keyword evidence="5" id="KW-0732">Signal</keyword>
<proteinExistence type="inferred from homology"/>
<evidence type="ECO:0000256" key="1">
    <source>
        <dbReference type="ARBA" id="ARBA00004613"/>
    </source>
</evidence>
<evidence type="ECO:0000256" key="2">
    <source>
        <dbReference type="ARBA" id="ARBA00010665"/>
    </source>
</evidence>
<dbReference type="InterPro" id="IPR001089">
    <property type="entry name" value="Chemokine_CXC"/>
</dbReference>
<dbReference type="PRINTS" id="PR00436">
    <property type="entry name" value="INTERLEUKIN8"/>
</dbReference>
<dbReference type="InterPro" id="IPR033899">
    <property type="entry name" value="CXC_Chemokine_domain"/>
</dbReference>